<protein>
    <submittedName>
        <fullName evidence="2">Uncharacterized protein</fullName>
    </submittedName>
</protein>
<name>A0ABX6V3N0_9GAMM</name>
<feature type="compositionally biased region" description="Basic and acidic residues" evidence="1">
    <location>
        <begin position="39"/>
        <end position="56"/>
    </location>
</feature>
<feature type="compositionally biased region" description="Polar residues" evidence="1">
    <location>
        <begin position="15"/>
        <end position="29"/>
    </location>
</feature>
<evidence type="ECO:0000313" key="2">
    <source>
        <dbReference type="EMBL" id="QPG56151.1"/>
    </source>
</evidence>
<evidence type="ECO:0000256" key="1">
    <source>
        <dbReference type="SAM" id="MobiDB-lite"/>
    </source>
</evidence>
<reference evidence="2" key="1">
    <citation type="submission" date="2021-07" db="EMBL/GenBank/DDBJ databases">
        <title>Shewanella sp. YLB-07 whole genome sequence.</title>
        <authorList>
            <person name="Yu L."/>
        </authorList>
    </citation>
    <scope>NUCLEOTIDE SEQUENCE</scope>
    <source>
        <strain evidence="2">YLB-08</strain>
    </source>
</reference>
<feature type="region of interest" description="Disordered" evidence="1">
    <location>
        <begin position="15"/>
        <end position="129"/>
    </location>
</feature>
<feature type="compositionally biased region" description="Polar residues" evidence="1">
    <location>
        <begin position="115"/>
        <end position="129"/>
    </location>
</feature>
<feature type="compositionally biased region" description="Low complexity" evidence="1">
    <location>
        <begin position="70"/>
        <end position="83"/>
    </location>
</feature>
<dbReference type="Proteomes" id="UP000316416">
    <property type="component" value="Chromosome"/>
</dbReference>
<dbReference type="EMBL" id="CP045503">
    <property type="protein sequence ID" value="QPG56151.1"/>
    <property type="molecule type" value="Genomic_DNA"/>
</dbReference>
<keyword evidence="3" id="KW-1185">Reference proteome</keyword>
<accession>A0ABX6V3N0</accession>
<evidence type="ECO:0000313" key="3">
    <source>
        <dbReference type="Proteomes" id="UP000316416"/>
    </source>
</evidence>
<organism evidence="2 3">
    <name type="scientific">Shewanella eurypsychrophilus</name>
    <dbReference type="NCBI Taxonomy" id="2593656"/>
    <lineage>
        <taxon>Bacteria</taxon>
        <taxon>Pseudomonadati</taxon>
        <taxon>Pseudomonadota</taxon>
        <taxon>Gammaproteobacteria</taxon>
        <taxon>Alteromonadales</taxon>
        <taxon>Shewanellaceae</taxon>
        <taxon>Shewanella</taxon>
    </lineage>
</organism>
<dbReference type="RefSeq" id="WP_142873090.1">
    <property type="nucleotide sequence ID" value="NZ_CP045503.2"/>
</dbReference>
<sequence length="170" mass="19075">MLVVTNYPQVPIATTNVATDSARVDSQQRPPVVPTPEIVKSHEERPFTPQHERTAEQPEIQAKLNERLQGKQQGSGQQQQDSPQQKEAEKTTSAPASIKDILRNRPALSRRDVRVSQQMTPTNNNQPINEKSAALQNQPDEFYQAVAQHVSSYYLQQTTPQPQHAISSFV</sequence>
<gene>
    <name evidence="2" type="ORF">FM038_000950</name>
</gene>
<proteinExistence type="predicted"/>